<reference evidence="3 4" key="1">
    <citation type="submission" date="2020-04" db="EMBL/GenBank/DDBJ databases">
        <title>Genome sequencing of novel species.</title>
        <authorList>
            <person name="Heo J."/>
            <person name="Kim S.-J."/>
            <person name="Kim J.-S."/>
            <person name="Hong S.-B."/>
            <person name="Kwon S.-W."/>
        </authorList>
    </citation>
    <scope>NUCLEOTIDE SEQUENCE [LARGE SCALE GENOMIC DNA]</scope>
    <source>
        <strain evidence="3 4">F39-2</strain>
    </source>
</reference>
<sequence length="250" mass="29297">MQTVEVLDKVKVSNNFRYDINALRAVAILGVLLFHYNVPFFAGGFSGVDVFFVISGYLMSRIIINSIDKSTFSFIDFYSKRIKRIVPALLIVILTITIICFFFYFPEDYKLNEKYGTASLIFLSNILYWKSSGYFDPASNTNIFLHTWSLSVEWQFYMLYPIALLILSKLFKKKPQYWTFFILSTISIIVLSFLYTQHKATASFYLLPSRSWEMMFGGIAFFAEEKFQGFNTNVMLQYWGILLYFFAFTY</sequence>
<keyword evidence="3" id="KW-0012">Acyltransferase</keyword>
<proteinExistence type="predicted"/>
<evidence type="ECO:0000259" key="2">
    <source>
        <dbReference type="Pfam" id="PF01757"/>
    </source>
</evidence>
<feature type="transmembrane region" description="Helical" evidence="1">
    <location>
        <begin position="44"/>
        <end position="64"/>
    </location>
</feature>
<dbReference type="GO" id="GO:0016020">
    <property type="term" value="C:membrane"/>
    <property type="evidence" value="ECO:0007669"/>
    <property type="project" value="TreeGrafter"/>
</dbReference>
<feature type="transmembrane region" description="Helical" evidence="1">
    <location>
        <begin position="85"/>
        <end position="105"/>
    </location>
</feature>
<keyword evidence="1" id="KW-0472">Membrane</keyword>
<dbReference type="Proteomes" id="UP000503278">
    <property type="component" value="Chromosome"/>
</dbReference>
<dbReference type="PANTHER" id="PTHR23028">
    <property type="entry name" value="ACETYLTRANSFERASE"/>
    <property type="match status" value="1"/>
</dbReference>
<organism evidence="3 4">
    <name type="scientific">Mucilaginibacter robiniae</name>
    <dbReference type="NCBI Taxonomy" id="2728022"/>
    <lineage>
        <taxon>Bacteria</taxon>
        <taxon>Pseudomonadati</taxon>
        <taxon>Bacteroidota</taxon>
        <taxon>Sphingobacteriia</taxon>
        <taxon>Sphingobacteriales</taxon>
        <taxon>Sphingobacteriaceae</taxon>
        <taxon>Mucilaginibacter</taxon>
    </lineage>
</organism>
<evidence type="ECO:0000313" key="3">
    <source>
        <dbReference type="EMBL" id="QJD95173.1"/>
    </source>
</evidence>
<dbReference type="Pfam" id="PF01757">
    <property type="entry name" value="Acyl_transf_3"/>
    <property type="match status" value="1"/>
</dbReference>
<dbReference type="PANTHER" id="PTHR23028:SF53">
    <property type="entry name" value="ACYL_TRANSF_3 DOMAIN-CONTAINING PROTEIN"/>
    <property type="match status" value="1"/>
</dbReference>
<evidence type="ECO:0000256" key="1">
    <source>
        <dbReference type="SAM" id="Phobius"/>
    </source>
</evidence>
<keyword evidence="4" id="KW-1185">Reference proteome</keyword>
<keyword evidence="3" id="KW-0808">Transferase</keyword>
<dbReference type="InterPro" id="IPR050879">
    <property type="entry name" value="Acyltransferase_3"/>
</dbReference>
<keyword evidence="1" id="KW-1133">Transmembrane helix</keyword>
<feature type="transmembrane region" description="Helical" evidence="1">
    <location>
        <begin position="230"/>
        <end position="248"/>
    </location>
</feature>
<protein>
    <submittedName>
        <fullName evidence="3">Acyltransferase</fullName>
    </submittedName>
</protein>
<gene>
    <name evidence="3" type="ORF">HH214_04395</name>
</gene>
<feature type="transmembrane region" description="Helical" evidence="1">
    <location>
        <begin position="178"/>
        <end position="196"/>
    </location>
</feature>
<evidence type="ECO:0000313" key="4">
    <source>
        <dbReference type="Proteomes" id="UP000503278"/>
    </source>
</evidence>
<dbReference type="InterPro" id="IPR002656">
    <property type="entry name" value="Acyl_transf_3_dom"/>
</dbReference>
<dbReference type="AlphaFoldDB" id="A0A7L5E307"/>
<name>A0A7L5E307_9SPHI</name>
<keyword evidence="1" id="KW-0812">Transmembrane</keyword>
<feature type="transmembrane region" description="Helical" evidence="1">
    <location>
        <begin position="154"/>
        <end position="171"/>
    </location>
</feature>
<accession>A0A7L5E307</accession>
<dbReference type="KEGG" id="mrob:HH214_04395"/>
<dbReference type="RefSeq" id="WP_169606190.1">
    <property type="nucleotide sequence ID" value="NZ_CP051682.1"/>
</dbReference>
<dbReference type="GO" id="GO:0009103">
    <property type="term" value="P:lipopolysaccharide biosynthetic process"/>
    <property type="evidence" value="ECO:0007669"/>
    <property type="project" value="TreeGrafter"/>
</dbReference>
<feature type="domain" description="Acyltransferase 3" evidence="2">
    <location>
        <begin position="18"/>
        <end position="248"/>
    </location>
</feature>
<dbReference type="EMBL" id="CP051682">
    <property type="protein sequence ID" value="QJD95173.1"/>
    <property type="molecule type" value="Genomic_DNA"/>
</dbReference>
<feature type="transmembrane region" description="Helical" evidence="1">
    <location>
        <begin position="21"/>
        <end position="38"/>
    </location>
</feature>
<dbReference type="GO" id="GO:0016747">
    <property type="term" value="F:acyltransferase activity, transferring groups other than amino-acyl groups"/>
    <property type="evidence" value="ECO:0007669"/>
    <property type="project" value="InterPro"/>
</dbReference>